<dbReference type="Pfam" id="PF02120">
    <property type="entry name" value="Flg_hook"/>
    <property type="match status" value="1"/>
</dbReference>
<evidence type="ECO:0000259" key="2">
    <source>
        <dbReference type="Pfam" id="PF02120"/>
    </source>
</evidence>
<proteinExistence type="predicted"/>
<gene>
    <name evidence="3" type="ORF">MUN89_13975</name>
</gene>
<dbReference type="Proteomes" id="UP000831787">
    <property type="component" value="Chromosome"/>
</dbReference>
<dbReference type="EMBL" id="CP095073">
    <property type="protein sequence ID" value="UOQ43051.1"/>
    <property type="molecule type" value="Genomic_DNA"/>
</dbReference>
<protein>
    <submittedName>
        <fullName evidence="3">Flagellar hook-length control protein FliK</fullName>
    </submittedName>
</protein>
<evidence type="ECO:0000313" key="4">
    <source>
        <dbReference type="Proteomes" id="UP000831787"/>
    </source>
</evidence>
<dbReference type="Gene3D" id="3.30.750.140">
    <property type="match status" value="1"/>
</dbReference>
<dbReference type="InterPro" id="IPR021136">
    <property type="entry name" value="Flagellar_hook_control-like_C"/>
</dbReference>
<organism evidence="3 4">
    <name type="scientific">Halobacillus salinarum</name>
    <dbReference type="NCBI Taxonomy" id="2932257"/>
    <lineage>
        <taxon>Bacteria</taxon>
        <taxon>Bacillati</taxon>
        <taxon>Bacillota</taxon>
        <taxon>Bacilli</taxon>
        <taxon>Bacillales</taxon>
        <taxon>Bacillaceae</taxon>
        <taxon>Halobacillus</taxon>
    </lineage>
</organism>
<feature type="region of interest" description="Disordered" evidence="1">
    <location>
        <begin position="1"/>
        <end position="27"/>
    </location>
</feature>
<keyword evidence="3" id="KW-0966">Cell projection</keyword>
<feature type="compositionally biased region" description="Polar residues" evidence="1">
    <location>
        <begin position="17"/>
        <end position="27"/>
    </location>
</feature>
<sequence length="555" mass="62378">MMNVSLNNPDYSYFPGGSSNQQTPSAKNDTFQQLLNRSTGPLNSAVAGRKGTVFHLLKELRKLLTSLGIELSQSSDAGEESGGKLSGFSISTKDLDHPLALNSLQKEIKELMNKLHDLNPKAINAEDKKELINILEELYPLLNIYKPMNQSGSSLNGMVHGSKDSLNAAQNSLKKELNDIWSSFKSFSQKKSNESTAGEMPENLKMLARKWLNIEKQQKSAEAHFNQQWQEITNQATPEQKAAFTHLLQTVRTSDNSSIQDPKLDAQLKTLWQTFHKNVEGIAALDSHLSLKQAAAVKETLIKWSALQSEQQNKQSFLNKWSTAAQEGTKIERQLFTRLINNMQNRMTLPTTYLNQSQISTKDIGKWVKQYLSNVQPNESAEQPSRLNTAGPSLPMAKMEQFIINVKPTDTGQPSSSHFMKEMENAVTSSRFLMNKSGDMQLNIKLKPGNLGDLTLTVTKMNGEMAIKILVSSQAAKEMLDSNMHQLRHMFSPQQVIIEKSDQQYNGQAYLTDDSKQEQSFEGQKEEQSHHSGNKEEQQPSQEELSFKEIMNEKV</sequence>
<keyword evidence="4" id="KW-1185">Reference proteome</keyword>
<feature type="domain" description="Flagellar hook-length control protein-like C-terminal" evidence="2">
    <location>
        <begin position="434"/>
        <end position="501"/>
    </location>
</feature>
<keyword evidence="3" id="KW-0282">Flagellum</keyword>
<feature type="compositionally biased region" description="Polar residues" evidence="1">
    <location>
        <begin position="1"/>
        <end position="10"/>
    </location>
</feature>
<feature type="region of interest" description="Disordered" evidence="1">
    <location>
        <begin position="508"/>
        <end position="555"/>
    </location>
</feature>
<keyword evidence="3" id="KW-0969">Cilium</keyword>
<feature type="compositionally biased region" description="Basic and acidic residues" evidence="1">
    <location>
        <begin position="545"/>
        <end position="555"/>
    </location>
</feature>
<feature type="compositionally biased region" description="Basic and acidic residues" evidence="1">
    <location>
        <begin position="513"/>
        <end position="538"/>
    </location>
</feature>
<dbReference type="CDD" id="cd17470">
    <property type="entry name" value="T3SS_Flik_C"/>
    <property type="match status" value="1"/>
</dbReference>
<reference evidence="3 4" key="1">
    <citation type="submission" date="2022-04" db="EMBL/GenBank/DDBJ databases">
        <title>Halobacillus sp. isolated from saltern.</title>
        <authorList>
            <person name="Won M."/>
            <person name="Lee C.-M."/>
            <person name="Woen H.-Y."/>
            <person name="Kwon S.-W."/>
        </authorList>
    </citation>
    <scope>NUCLEOTIDE SEQUENCE [LARGE SCALE GENOMIC DNA]</scope>
    <source>
        <strain evidence="3 4">SSBR10-3</strain>
    </source>
</reference>
<dbReference type="InterPro" id="IPR038610">
    <property type="entry name" value="FliK-like_C_sf"/>
</dbReference>
<evidence type="ECO:0000313" key="3">
    <source>
        <dbReference type="EMBL" id="UOQ43051.1"/>
    </source>
</evidence>
<evidence type="ECO:0000256" key="1">
    <source>
        <dbReference type="SAM" id="MobiDB-lite"/>
    </source>
</evidence>
<accession>A0ABY4EFX6</accession>
<dbReference type="RefSeq" id="WP_244708411.1">
    <property type="nucleotide sequence ID" value="NZ_CP095073.1"/>
</dbReference>
<name>A0ABY4EFX6_9BACI</name>